<dbReference type="Gene3D" id="2.40.50.100">
    <property type="match status" value="1"/>
</dbReference>
<evidence type="ECO:0000313" key="2">
    <source>
        <dbReference type="EMBL" id="MFC4348607.1"/>
    </source>
</evidence>
<evidence type="ECO:0000313" key="3">
    <source>
        <dbReference type="Proteomes" id="UP001595776"/>
    </source>
</evidence>
<dbReference type="Gene3D" id="1.10.287.470">
    <property type="entry name" value="Helix hairpin bin"/>
    <property type="match status" value="1"/>
</dbReference>
<organism evidence="2 3">
    <name type="scientific">Kordiimonas lipolytica</name>
    <dbReference type="NCBI Taxonomy" id="1662421"/>
    <lineage>
        <taxon>Bacteria</taxon>
        <taxon>Pseudomonadati</taxon>
        <taxon>Pseudomonadota</taxon>
        <taxon>Alphaproteobacteria</taxon>
        <taxon>Kordiimonadales</taxon>
        <taxon>Kordiimonadaceae</taxon>
        <taxon>Kordiimonas</taxon>
    </lineage>
</organism>
<comment type="caution">
    <text evidence="2">The sequence shown here is derived from an EMBL/GenBank/DDBJ whole genome shotgun (WGS) entry which is preliminary data.</text>
</comment>
<dbReference type="EMBL" id="JBHSCR010000013">
    <property type="protein sequence ID" value="MFC4348607.1"/>
    <property type="molecule type" value="Genomic_DNA"/>
</dbReference>
<accession>A0ABV8UBN6</accession>
<proteinExistence type="predicted"/>
<dbReference type="PANTHER" id="PTHR30386:SF27">
    <property type="entry name" value="MEMBRANE FUSION PROTEIN (MFP) FAMILY PROTEIN"/>
    <property type="match status" value="1"/>
</dbReference>
<keyword evidence="1" id="KW-0472">Membrane</keyword>
<dbReference type="SUPFAM" id="SSF111369">
    <property type="entry name" value="HlyD-like secretion proteins"/>
    <property type="match status" value="1"/>
</dbReference>
<gene>
    <name evidence="2" type="ORF">ACFO5Q_12205</name>
</gene>
<keyword evidence="1" id="KW-1133">Transmembrane helix</keyword>
<evidence type="ECO:0000256" key="1">
    <source>
        <dbReference type="SAM" id="Phobius"/>
    </source>
</evidence>
<sequence>MPFRERHINHFQTLASIRMPRIMRVIAWMLGLGTLAIILFLIFTPWVQTASGFGTVTALNPTDRQQELNALVSGRIKEWYVRDGSRVKAGDPIVKVVDNDPNFLQSLEAERAQAMAKLRAMETAVLTAEIDLDRTRKLLNEGLASQRDLEQARLRIESLRGDTADASAQLNRLDIGLSRGSTQMVKAPRDGFIHRVLAGDTATFVKAGDPVATFIPEKVERAVELYIDGRDIGLARLGDRVRLQFEGWPVVQFSGWPSVAVGTFGGRIVAIDPAAGTGGRFRVLVSEDPDDLPWPDNRLLRLGAKARGWITFETVTVGYEVWRQLNNFPAEFRPEATKANADAGAK</sequence>
<reference evidence="3" key="1">
    <citation type="journal article" date="2019" name="Int. J. Syst. Evol. Microbiol.">
        <title>The Global Catalogue of Microorganisms (GCM) 10K type strain sequencing project: providing services to taxonomists for standard genome sequencing and annotation.</title>
        <authorList>
            <consortium name="The Broad Institute Genomics Platform"/>
            <consortium name="The Broad Institute Genome Sequencing Center for Infectious Disease"/>
            <person name="Wu L."/>
            <person name="Ma J."/>
        </authorList>
    </citation>
    <scope>NUCLEOTIDE SEQUENCE [LARGE SCALE GENOMIC DNA]</scope>
    <source>
        <strain evidence="3">CGMCC 1.15304</strain>
    </source>
</reference>
<feature type="transmembrane region" description="Helical" evidence="1">
    <location>
        <begin position="25"/>
        <end position="47"/>
    </location>
</feature>
<dbReference type="Proteomes" id="UP001595776">
    <property type="component" value="Unassembled WGS sequence"/>
</dbReference>
<keyword evidence="3" id="KW-1185">Reference proteome</keyword>
<dbReference type="RefSeq" id="WP_068148994.1">
    <property type="nucleotide sequence ID" value="NZ_JBHSCR010000013.1"/>
</dbReference>
<name>A0ABV8UBN6_9PROT</name>
<keyword evidence="1" id="KW-0812">Transmembrane</keyword>
<dbReference type="InterPro" id="IPR050739">
    <property type="entry name" value="MFP"/>
</dbReference>
<dbReference type="PANTHER" id="PTHR30386">
    <property type="entry name" value="MEMBRANE FUSION SUBUNIT OF EMRAB-TOLC MULTIDRUG EFFLUX PUMP"/>
    <property type="match status" value="1"/>
</dbReference>
<protein>
    <submittedName>
        <fullName evidence="2">HlyD family secretion protein</fullName>
    </submittedName>
</protein>